<reference evidence="2 4" key="1">
    <citation type="journal article" date="2014" name="Agronomy (Basel)">
        <title>A Draft Genome Sequence for Ensete ventricosum, the Drought-Tolerant Tree Against Hunger.</title>
        <authorList>
            <person name="Harrison J."/>
            <person name="Moore K.A."/>
            <person name="Paszkiewicz K."/>
            <person name="Jones T."/>
            <person name="Grant M."/>
            <person name="Ambacheew D."/>
            <person name="Muzemil S."/>
            <person name="Studholme D.J."/>
        </authorList>
    </citation>
    <scope>NUCLEOTIDE SEQUENCE [LARGE SCALE GENOMIC DNA]</scope>
</reference>
<feature type="compositionally biased region" description="Acidic residues" evidence="1">
    <location>
        <begin position="38"/>
        <end position="51"/>
    </location>
</feature>
<evidence type="ECO:0000313" key="2">
    <source>
        <dbReference type="EMBL" id="RRT43801.1"/>
    </source>
</evidence>
<reference evidence="3" key="2">
    <citation type="journal article" date="2018" name="Data Brief">
        <title>Genome sequence data from 17 accessions of Ensete ventricosum, a staple food crop for millions in Ethiopia.</title>
        <authorList>
            <person name="Yemataw Z."/>
            <person name="Muzemil S."/>
            <person name="Ambachew D."/>
            <person name="Tripathi L."/>
            <person name="Tesfaye K."/>
            <person name="Chala A."/>
            <person name="Farbos A."/>
            <person name="O'Neill P."/>
            <person name="Moore K."/>
            <person name="Grant M."/>
            <person name="Studholme D.J."/>
        </authorList>
    </citation>
    <scope>NUCLEOTIDE SEQUENCE [LARGE SCALE GENOMIC DNA]</scope>
    <source>
        <tissue evidence="3">Leaf</tissue>
    </source>
</reference>
<dbReference type="Proteomes" id="UP000287651">
    <property type="component" value="Unassembled WGS sequence"/>
</dbReference>
<accession>A0A444D915</accession>
<proteinExistence type="predicted"/>
<feature type="compositionally biased region" description="Basic and acidic residues" evidence="1">
    <location>
        <begin position="52"/>
        <end position="63"/>
    </location>
</feature>
<organism evidence="2 4">
    <name type="scientific">Ensete ventricosum</name>
    <name type="common">Abyssinian banana</name>
    <name type="synonym">Musa ensete</name>
    <dbReference type="NCBI Taxonomy" id="4639"/>
    <lineage>
        <taxon>Eukaryota</taxon>
        <taxon>Viridiplantae</taxon>
        <taxon>Streptophyta</taxon>
        <taxon>Embryophyta</taxon>
        <taxon>Tracheophyta</taxon>
        <taxon>Spermatophyta</taxon>
        <taxon>Magnoliopsida</taxon>
        <taxon>Liliopsida</taxon>
        <taxon>Zingiberales</taxon>
        <taxon>Musaceae</taxon>
        <taxon>Ensete</taxon>
    </lineage>
</organism>
<gene>
    <name evidence="2" type="ORF">B296_00056170</name>
    <name evidence="3" type="ORF">BHM03_00049869</name>
</gene>
<dbReference type="EMBL" id="AMZH03016901">
    <property type="protein sequence ID" value="RRT43801.1"/>
    <property type="molecule type" value="Genomic_DNA"/>
</dbReference>
<reference evidence="2" key="3">
    <citation type="submission" date="2018-09" db="EMBL/GenBank/DDBJ databases">
        <authorList>
            <person name="Harrison J."/>
            <person name="Moore K.A."/>
            <person name="Paszkiewicz K."/>
            <person name="Jones T."/>
            <person name="Grant M."/>
            <person name="Ambacheew D."/>
            <person name="Muzemil S."/>
            <person name="Studholme D."/>
        </authorList>
    </citation>
    <scope>NUCLEOTIDE SEQUENCE</scope>
</reference>
<dbReference type="Proteomes" id="UP000290560">
    <property type="component" value="Unassembled WGS sequence"/>
</dbReference>
<evidence type="ECO:0000313" key="4">
    <source>
        <dbReference type="Proteomes" id="UP000287651"/>
    </source>
</evidence>
<name>A0A444D915_ENSVE</name>
<sequence>MEPSTLVPKKHRKEQTRMKGWKGANRGGEGGRVAVDYQGEDVGGDEEDNDGGEEKVEDPRPGDRVLLARHRGAVV</sequence>
<evidence type="ECO:0000256" key="1">
    <source>
        <dbReference type="SAM" id="MobiDB-lite"/>
    </source>
</evidence>
<protein>
    <submittedName>
        <fullName evidence="2">Uncharacterized protein</fullName>
    </submittedName>
</protein>
<dbReference type="AlphaFoldDB" id="A0A444D915"/>
<evidence type="ECO:0000313" key="3">
    <source>
        <dbReference type="EMBL" id="RZR75124.1"/>
    </source>
</evidence>
<feature type="region of interest" description="Disordered" evidence="1">
    <location>
        <begin position="1"/>
        <end position="75"/>
    </location>
</feature>
<dbReference type="EMBL" id="KV876565">
    <property type="protein sequence ID" value="RZR75124.1"/>
    <property type="molecule type" value="Genomic_DNA"/>
</dbReference>